<proteinExistence type="predicted"/>
<organism evidence="1 2">
    <name type="scientific">Thelohanellus kitauei</name>
    <name type="common">Myxosporean</name>
    <dbReference type="NCBI Taxonomy" id="669202"/>
    <lineage>
        <taxon>Eukaryota</taxon>
        <taxon>Metazoa</taxon>
        <taxon>Cnidaria</taxon>
        <taxon>Myxozoa</taxon>
        <taxon>Myxosporea</taxon>
        <taxon>Bivalvulida</taxon>
        <taxon>Platysporina</taxon>
        <taxon>Myxobolidae</taxon>
        <taxon>Thelohanellus</taxon>
    </lineage>
</organism>
<protein>
    <submittedName>
        <fullName evidence="1">Uncharacterized protein</fullName>
    </submittedName>
</protein>
<keyword evidence="2" id="KW-1185">Reference proteome</keyword>
<sequence>MKRLYDEPILSKNYIKDDCVLLKARESGQLNPRFGKPYQEMEESTHPTYEIHKVKWPPMCFELDLGQRSYYEGYNVTLGTSRRVYTNPIHLVILKTLIDCLVIDLRKKSDYLLEVCFNLKCVEESMLGILDHISNVSFFNIPSTNCDRCLIEKSPREATTLCSRGFPFEPPGPPPTLPYQPG</sequence>
<dbReference type="AlphaFoldDB" id="A0A0C2N3W2"/>
<accession>A0A0C2N3W2</accession>
<evidence type="ECO:0000313" key="1">
    <source>
        <dbReference type="EMBL" id="KII68557.1"/>
    </source>
</evidence>
<gene>
    <name evidence="1" type="ORF">RF11_15502</name>
</gene>
<dbReference type="EMBL" id="JWZT01002792">
    <property type="protein sequence ID" value="KII68557.1"/>
    <property type="molecule type" value="Genomic_DNA"/>
</dbReference>
<reference evidence="1 2" key="1">
    <citation type="journal article" date="2014" name="Genome Biol. Evol.">
        <title>The genome of the myxosporean Thelohanellus kitauei shows adaptations to nutrient acquisition within its fish host.</title>
        <authorList>
            <person name="Yang Y."/>
            <person name="Xiong J."/>
            <person name="Zhou Z."/>
            <person name="Huo F."/>
            <person name="Miao W."/>
            <person name="Ran C."/>
            <person name="Liu Y."/>
            <person name="Zhang J."/>
            <person name="Feng J."/>
            <person name="Wang M."/>
            <person name="Wang M."/>
            <person name="Wang L."/>
            <person name="Yao B."/>
        </authorList>
    </citation>
    <scope>NUCLEOTIDE SEQUENCE [LARGE SCALE GENOMIC DNA]</scope>
    <source>
        <strain evidence="1">Wuqing</strain>
    </source>
</reference>
<name>A0A0C2N3W2_THEKT</name>
<comment type="caution">
    <text evidence="1">The sequence shown here is derived from an EMBL/GenBank/DDBJ whole genome shotgun (WGS) entry which is preliminary data.</text>
</comment>
<dbReference type="Proteomes" id="UP000031668">
    <property type="component" value="Unassembled WGS sequence"/>
</dbReference>
<evidence type="ECO:0000313" key="2">
    <source>
        <dbReference type="Proteomes" id="UP000031668"/>
    </source>
</evidence>